<dbReference type="AlphaFoldDB" id="A0A127P886"/>
<proteinExistence type="predicted"/>
<protein>
    <submittedName>
        <fullName evidence="1">Uncharacterized protein</fullName>
    </submittedName>
</protein>
<evidence type="ECO:0000313" key="1">
    <source>
        <dbReference type="EMBL" id="AMO93968.1"/>
    </source>
</evidence>
<name>A0A127P886_9BURK</name>
<gene>
    <name evidence="1" type="ORF">CFter6_1257</name>
</gene>
<dbReference type="Proteomes" id="UP000072421">
    <property type="component" value="Chromosome"/>
</dbReference>
<sequence>MADRGFATLDADDVVTALVPDAAMPEIAANIAVSAFSAGLLLPMVNAQTGYLLLV</sequence>
<dbReference type="PATRIC" id="fig|158899.10.peg.1267"/>
<accession>A0A127P886</accession>
<organism evidence="1">
    <name type="scientific">Collimonas fungivorans</name>
    <dbReference type="NCBI Taxonomy" id="158899"/>
    <lineage>
        <taxon>Bacteria</taxon>
        <taxon>Pseudomonadati</taxon>
        <taxon>Pseudomonadota</taxon>
        <taxon>Betaproteobacteria</taxon>
        <taxon>Burkholderiales</taxon>
        <taxon>Oxalobacteraceae</taxon>
        <taxon>Collimonas</taxon>
    </lineage>
</organism>
<reference evidence="1 2" key="1">
    <citation type="submission" date="2015-11" db="EMBL/GenBank/DDBJ databases">
        <title>Exploring the genomic traits of fungus-feeding bacterial genus Collimonas.</title>
        <authorList>
            <person name="Song C."/>
            <person name="Schmidt R."/>
            <person name="de Jager V."/>
            <person name="Krzyzanowska D."/>
            <person name="Jongedijk E."/>
            <person name="Cankar K."/>
            <person name="Beekwilder J."/>
            <person name="van Veen A."/>
            <person name="de Boer W."/>
            <person name="van Veen J.A."/>
            <person name="Garbeva P."/>
        </authorList>
    </citation>
    <scope>NUCLEOTIDE SEQUENCE [LARGE SCALE GENOMIC DNA]</scope>
    <source>
        <strain evidence="1 2">Ter6</strain>
    </source>
</reference>
<evidence type="ECO:0000313" key="2">
    <source>
        <dbReference type="Proteomes" id="UP000072421"/>
    </source>
</evidence>
<dbReference type="EMBL" id="CP013232">
    <property type="protein sequence ID" value="AMO93968.1"/>
    <property type="molecule type" value="Genomic_DNA"/>
</dbReference>